<proteinExistence type="predicted"/>
<evidence type="ECO:0000313" key="3">
    <source>
        <dbReference type="Proteomes" id="UP000737113"/>
    </source>
</evidence>
<protein>
    <submittedName>
        <fullName evidence="2">Phage tail protein</fullName>
    </submittedName>
</protein>
<dbReference type="InterPro" id="IPR037053">
    <property type="entry name" value="Phage_tail_collar_dom_sf"/>
</dbReference>
<dbReference type="Proteomes" id="UP000737113">
    <property type="component" value="Unassembled WGS sequence"/>
</dbReference>
<dbReference type="SUPFAM" id="SSF88874">
    <property type="entry name" value="Receptor-binding domain of short tail fibre protein gp12"/>
    <property type="match status" value="1"/>
</dbReference>
<gene>
    <name evidence="2" type="ORF">HC757_09560</name>
</gene>
<evidence type="ECO:0000259" key="1">
    <source>
        <dbReference type="Pfam" id="PF07484"/>
    </source>
</evidence>
<dbReference type="Pfam" id="PF07484">
    <property type="entry name" value="Collar"/>
    <property type="match status" value="1"/>
</dbReference>
<name>A0A972FZA0_9GAMM</name>
<comment type="caution">
    <text evidence="2">The sequence shown here is derived from an EMBL/GenBank/DDBJ whole genome shotgun (WGS) entry which is preliminary data.</text>
</comment>
<accession>A0A972FZA0</accession>
<dbReference type="EMBL" id="JAAXYH010000005">
    <property type="protein sequence ID" value="NMH65417.1"/>
    <property type="molecule type" value="Genomic_DNA"/>
</dbReference>
<keyword evidence="3" id="KW-1185">Reference proteome</keyword>
<sequence>MSQAFIGEIRIYPYAYSPRNWTHCDGQLLSISENQALFAIMGTTYGGDGRTTLATPNLQGRAPLHAGNGPGLPPHVLGERGGQATVELDESEMASHDHDIKGAKGPGSASTNVASATTYLGSQKPGAPVYRQNYQSGQSLSALNPGTIASSGASLPHENRQPFLAIPFCLCLDGMFPRRN</sequence>
<dbReference type="AlphaFoldDB" id="A0A972FZA0"/>
<dbReference type="InterPro" id="IPR011083">
    <property type="entry name" value="Phage_tail_collar_dom"/>
</dbReference>
<feature type="domain" description="Phage tail collar" evidence="1">
    <location>
        <begin position="7"/>
        <end position="63"/>
    </location>
</feature>
<evidence type="ECO:0000313" key="2">
    <source>
        <dbReference type="EMBL" id="NMH65417.1"/>
    </source>
</evidence>
<dbReference type="Gene3D" id="3.90.1340.10">
    <property type="entry name" value="Phage tail collar domain"/>
    <property type="match status" value="1"/>
</dbReference>
<dbReference type="RefSeq" id="WP_169564118.1">
    <property type="nucleotide sequence ID" value="NZ_JAAXYH010000005.1"/>
</dbReference>
<reference evidence="2" key="1">
    <citation type="submission" date="2020-04" db="EMBL/GenBank/DDBJ databases">
        <title>Description of Shewanella salipaludis sp. nov., isolated from a salt marsh.</title>
        <authorList>
            <person name="Park S."/>
            <person name="Yoon J.-H."/>
        </authorList>
    </citation>
    <scope>NUCLEOTIDE SEQUENCE</scope>
    <source>
        <strain evidence="2">SHSM-M6</strain>
    </source>
</reference>
<organism evidence="2 3">
    <name type="scientific">Shewanella salipaludis</name>
    <dbReference type="NCBI Taxonomy" id="2723052"/>
    <lineage>
        <taxon>Bacteria</taxon>
        <taxon>Pseudomonadati</taxon>
        <taxon>Pseudomonadota</taxon>
        <taxon>Gammaproteobacteria</taxon>
        <taxon>Alteromonadales</taxon>
        <taxon>Shewanellaceae</taxon>
        <taxon>Shewanella</taxon>
    </lineage>
</organism>